<feature type="region of interest" description="Disordered" evidence="1">
    <location>
        <begin position="619"/>
        <end position="641"/>
    </location>
</feature>
<evidence type="ECO:0000313" key="3">
    <source>
        <dbReference type="RefSeq" id="XP_030751048.1"/>
    </source>
</evidence>
<accession>A0A6J2XHX1</accession>
<organism evidence="2 3">
    <name type="scientific">Sitophilus oryzae</name>
    <name type="common">Rice weevil</name>
    <name type="synonym">Curculio oryzae</name>
    <dbReference type="NCBI Taxonomy" id="7048"/>
    <lineage>
        <taxon>Eukaryota</taxon>
        <taxon>Metazoa</taxon>
        <taxon>Ecdysozoa</taxon>
        <taxon>Arthropoda</taxon>
        <taxon>Hexapoda</taxon>
        <taxon>Insecta</taxon>
        <taxon>Pterygota</taxon>
        <taxon>Neoptera</taxon>
        <taxon>Endopterygota</taxon>
        <taxon>Coleoptera</taxon>
        <taxon>Polyphaga</taxon>
        <taxon>Cucujiformia</taxon>
        <taxon>Curculionidae</taxon>
        <taxon>Dryophthorinae</taxon>
        <taxon>Sitophilus</taxon>
    </lineage>
</organism>
<dbReference type="AlphaFoldDB" id="A0A6J2XHX1"/>
<gene>
    <name evidence="3" type="primary">LOC115878644</name>
</gene>
<keyword evidence="2" id="KW-1185">Reference proteome</keyword>
<feature type="compositionally biased region" description="Basic and acidic residues" evidence="1">
    <location>
        <begin position="175"/>
        <end position="197"/>
    </location>
</feature>
<feature type="region of interest" description="Disordered" evidence="1">
    <location>
        <begin position="147"/>
        <end position="235"/>
    </location>
</feature>
<feature type="region of interest" description="Disordered" evidence="1">
    <location>
        <begin position="709"/>
        <end position="737"/>
    </location>
</feature>
<dbReference type="RefSeq" id="XP_030751048.1">
    <property type="nucleotide sequence ID" value="XM_030895188.1"/>
</dbReference>
<feature type="compositionally biased region" description="Acidic residues" evidence="1">
    <location>
        <begin position="812"/>
        <end position="821"/>
    </location>
</feature>
<dbReference type="GeneID" id="115878644"/>
<feature type="compositionally biased region" description="Polar residues" evidence="1">
    <location>
        <begin position="40"/>
        <end position="52"/>
    </location>
</feature>
<evidence type="ECO:0000256" key="1">
    <source>
        <dbReference type="SAM" id="MobiDB-lite"/>
    </source>
</evidence>
<feature type="compositionally biased region" description="Polar residues" evidence="1">
    <location>
        <begin position="198"/>
        <end position="212"/>
    </location>
</feature>
<feature type="region of interest" description="Disordered" evidence="1">
    <location>
        <begin position="32"/>
        <end position="52"/>
    </location>
</feature>
<protein>
    <submittedName>
        <fullName evidence="3">Uncharacterized protein LOC115878644</fullName>
    </submittedName>
</protein>
<proteinExistence type="predicted"/>
<dbReference type="KEGG" id="soy:115878644"/>
<sequence length="1019" mass="117640">MVDDKKSKSENQRKGRGFDHCINNIKLSSDSDRKHHYLRSSRTSYPSTNHLPTTVNSENVYINNNNRLKPDFTGKYCRGSLDNVASLPWDQGRDFRIEEEEGPLRRTRSLAICSRQNLSCGYSEEIIIDSSPKPQLIPRARLVEKSFIKDPSKRGSYKENHPKPAKRHSKRPRESKRPKEPTYESSDHLPRTPEEKTNLNSPSYSPDYTSYRTPPEDLTPVSPLNRSPSSELEDRVTRKISAAVKSEGQYLSLDNIPWNITSHQPESFSYDENITLSKKPDQIKPKTIRGSSFYYNPEYSWGSEFDKAPSSFEFETNTNCDEIKLNNEKITKETKKPNDNNKKEACNKPALNVDKKNHTHNYIRDILETQKGSKKPLQSFITKKLTNLTRNAKSTLISNKFHSLPDITASKIPEKSEIIDKKSKKYEKTPSENRFIVNIGRHFDITAKSSIPVDFEVKIAKVSRKNKKGVDQNKEQDKELKDVVKNINNFLKSRGFSNNNVTENKDMDPEIIEKVDSVRNYWTKIIQNKPEEENKESEPKSIVNDVKKKFEPVSELEKSPSKVDLTRKMFETKNSNEKNGKISPGIKDTCIFFEKVPVNKENNEFESLAPTSVEIIPQNELEDQKSPSIQKNQTKKSLTKSNSVSSHDFDYVRYKVIKPEFFKKKIITNCENESQFDGLIQYLADYSIQELLIDNNIVIIEPIRSKVPHISTNHKKPNFKNTQRHSSTTEETSNKQKLKKHFFYHPVKINKEVHEDELPNPEVVRQARQFFEQGTLKTNGYPFSKSTSTSTIDPDKDRCSITDSGGSNSPSDFDDRDEYDSNDSATDCCNEYVSEDILQKIRQYGTTVTYYGGRIVDKQNGQPILTKVIMNEIKNIEKRCTNCGKNDENENVPEIKFKLIKSNSCSSRLELTGKRSNNKQYNNKINIEKNNNTIKEQVVGKHQEKDIINEQIKLKSENLANQPRIIGEERKQNIDKSIRRFSNEVPRINGHEISHYEYQQKLIPKKRSCDMEFETYEVA</sequence>
<feature type="compositionally biased region" description="Basic and acidic residues" evidence="1">
    <location>
        <begin position="147"/>
        <end position="162"/>
    </location>
</feature>
<dbReference type="InParanoid" id="A0A6J2XHX1"/>
<dbReference type="Proteomes" id="UP000504635">
    <property type="component" value="Unplaced"/>
</dbReference>
<feature type="compositionally biased region" description="Polar residues" evidence="1">
    <location>
        <begin position="801"/>
        <end position="811"/>
    </location>
</feature>
<feature type="compositionally biased region" description="Polar residues" evidence="1">
    <location>
        <begin position="719"/>
        <end position="731"/>
    </location>
</feature>
<dbReference type="OrthoDB" id="6375147at2759"/>
<feature type="region of interest" description="Disordered" evidence="1">
    <location>
        <begin position="781"/>
        <end position="822"/>
    </location>
</feature>
<evidence type="ECO:0000313" key="2">
    <source>
        <dbReference type="Proteomes" id="UP000504635"/>
    </source>
</evidence>
<feature type="compositionally biased region" description="Basic residues" evidence="1">
    <location>
        <begin position="163"/>
        <end position="174"/>
    </location>
</feature>
<reference evidence="3" key="1">
    <citation type="submission" date="2025-08" db="UniProtKB">
        <authorList>
            <consortium name="RefSeq"/>
        </authorList>
    </citation>
    <scope>IDENTIFICATION</scope>
    <source>
        <tissue evidence="3">Gonads</tissue>
    </source>
</reference>
<name>A0A6J2XHX1_SITOR</name>